<evidence type="ECO:0000259" key="17">
    <source>
        <dbReference type="PROSITE" id="PS51747"/>
    </source>
</evidence>
<feature type="binding site" evidence="14">
    <location>
        <position position="97"/>
    </location>
    <ligand>
        <name>Zn(2+)</name>
        <dbReference type="ChEBI" id="CHEBI:29105"/>
        <note>catalytic</note>
    </ligand>
</feature>
<comment type="cofactor">
    <cofactor evidence="1 14 15">
        <name>Zn(2+)</name>
        <dbReference type="ChEBI" id="CHEBI:29105"/>
    </cofactor>
</comment>
<dbReference type="FunFam" id="3.40.140.10:FF:000008">
    <property type="entry name" value="Cytidine deaminase"/>
    <property type="match status" value="1"/>
</dbReference>
<dbReference type="GO" id="GO:0055086">
    <property type="term" value="P:nucleobase-containing small molecule metabolic process"/>
    <property type="evidence" value="ECO:0007669"/>
    <property type="project" value="UniProtKB-ARBA"/>
</dbReference>
<dbReference type="EC" id="3.5.4.5" evidence="4 15"/>
<keyword evidence="8 14" id="KW-0862">Zinc</keyword>
<dbReference type="SUPFAM" id="SSF53927">
    <property type="entry name" value="Cytidine deaminase-like"/>
    <property type="match status" value="1"/>
</dbReference>
<dbReference type="PROSITE" id="PS51747">
    <property type="entry name" value="CYT_DCMP_DEAMINASES_2"/>
    <property type="match status" value="1"/>
</dbReference>
<feature type="region of interest" description="Disordered" evidence="16">
    <location>
        <begin position="139"/>
        <end position="159"/>
    </location>
</feature>
<evidence type="ECO:0000313" key="18">
    <source>
        <dbReference type="EMBL" id="SHI32673.1"/>
    </source>
</evidence>
<dbReference type="Gene3D" id="3.40.140.10">
    <property type="entry name" value="Cytidine Deaminase, domain 2"/>
    <property type="match status" value="1"/>
</dbReference>
<dbReference type="GO" id="GO:0072527">
    <property type="term" value="P:pyrimidine-containing compound metabolic process"/>
    <property type="evidence" value="ECO:0007669"/>
    <property type="project" value="UniProtKB-ARBA"/>
</dbReference>
<evidence type="ECO:0000256" key="14">
    <source>
        <dbReference type="PIRSR" id="PIRSR606262-3"/>
    </source>
</evidence>
<dbReference type="InterPro" id="IPR016193">
    <property type="entry name" value="Cytidine_deaminase-like"/>
</dbReference>
<dbReference type="InterPro" id="IPR016192">
    <property type="entry name" value="APOBEC/CMP_deaminase_Zn-bd"/>
</dbReference>
<protein>
    <recommendedName>
        <fullName evidence="5 15">Cytidine deaminase</fullName>
        <ecNumber evidence="4 15">3.5.4.5</ecNumber>
    </recommendedName>
    <alternativeName>
        <fullName evidence="9 15">Cytidine aminohydrolase</fullName>
    </alternativeName>
</protein>
<feature type="active site" description="Proton donor" evidence="12">
    <location>
        <position position="63"/>
    </location>
</feature>
<comment type="catalytic activity">
    <reaction evidence="11 15">
        <text>cytidine + H2O + H(+) = uridine + NH4(+)</text>
        <dbReference type="Rhea" id="RHEA:16069"/>
        <dbReference type="ChEBI" id="CHEBI:15377"/>
        <dbReference type="ChEBI" id="CHEBI:15378"/>
        <dbReference type="ChEBI" id="CHEBI:16704"/>
        <dbReference type="ChEBI" id="CHEBI:17562"/>
        <dbReference type="ChEBI" id="CHEBI:28938"/>
        <dbReference type="EC" id="3.5.4.5"/>
    </reaction>
</comment>
<dbReference type="GO" id="GO:0005829">
    <property type="term" value="C:cytosol"/>
    <property type="evidence" value="ECO:0007669"/>
    <property type="project" value="TreeGrafter"/>
</dbReference>
<evidence type="ECO:0000256" key="1">
    <source>
        <dbReference type="ARBA" id="ARBA00001947"/>
    </source>
</evidence>
<comment type="function">
    <text evidence="2 15">This enzyme scavenges exogenous and endogenous cytidine and 2'-deoxycytidine for UMP synthesis.</text>
</comment>
<feature type="domain" description="CMP/dCMP-type deaminase" evidence="17">
    <location>
        <begin position="9"/>
        <end position="135"/>
    </location>
</feature>
<comment type="catalytic activity">
    <reaction evidence="10 15">
        <text>2'-deoxycytidine + H2O + H(+) = 2'-deoxyuridine + NH4(+)</text>
        <dbReference type="Rhea" id="RHEA:13433"/>
        <dbReference type="ChEBI" id="CHEBI:15377"/>
        <dbReference type="ChEBI" id="CHEBI:15378"/>
        <dbReference type="ChEBI" id="CHEBI:15698"/>
        <dbReference type="ChEBI" id="CHEBI:16450"/>
        <dbReference type="ChEBI" id="CHEBI:28938"/>
        <dbReference type="EC" id="3.5.4.5"/>
    </reaction>
</comment>
<dbReference type="Proteomes" id="UP000184529">
    <property type="component" value="Unassembled WGS sequence"/>
</dbReference>
<dbReference type="GO" id="GO:0008270">
    <property type="term" value="F:zinc ion binding"/>
    <property type="evidence" value="ECO:0007669"/>
    <property type="project" value="UniProtKB-UniRule"/>
</dbReference>
<feature type="binding site" evidence="14">
    <location>
        <position position="61"/>
    </location>
    <ligand>
        <name>Zn(2+)</name>
        <dbReference type="ChEBI" id="CHEBI:29105"/>
        <note>catalytic</note>
    </ligand>
</feature>
<evidence type="ECO:0000256" key="3">
    <source>
        <dbReference type="ARBA" id="ARBA00006576"/>
    </source>
</evidence>
<feature type="compositionally biased region" description="Low complexity" evidence="16">
    <location>
        <begin position="150"/>
        <end position="159"/>
    </location>
</feature>
<dbReference type="NCBIfam" id="TIGR01354">
    <property type="entry name" value="cyt_deam_tetra"/>
    <property type="match status" value="1"/>
</dbReference>
<reference evidence="19" key="1">
    <citation type="submission" date="2016-11" db="EMBL/GenBank/DDBJ databases">
        <authorList>
            <person name="Varghese N."/>
            <person name="Submissions S."/>
        </authorList>
    </citation>
    <scope>NUCLEOTIDE SEQUENCE [LARGE SCALE GENOMIC DNA]</scope>
    <source>
        <strain evidence="19">DSM 16057</strain>
    </source>
</reference>
<dbReference type="InterPro" id="IPR006262">
    <property type="entry name" value="Cyt_deam_tetra"/>
</dbReference>
<dbReference type="GO" id="GO:0004126">
    <property type="term" value="F:cytidine deaminase activity"/>
    <property type="evidence" value="ECO:0007669"/>
    <property type="project" value="UniProtKB-UniRule"/>
</dbReference>
<organism evidence="18 19">
    <name type="scientific">Desulfofundulus thermosubterraneus DSM 16057</name>
    <dbReference type="NCBI Taxonomy" id="1121432"/>
    <lineage>
        <taxon>Bacteria</taxon>
        <taxon>Bacillati</taxon>
        <taxon>Bacillota</taxon>
        <taxon>Clostridia</taxon>
        <taxon>Eubacteriales</taxon>
        <taxon>Peptococcaceae</taxon>
        <taxon>Desulfofundulus</taxon>
    </lineage>
</organism>
<dbReference type="EMBL" id="FQZM01000003">
    <property type="protein sequence ID" value="SHI32673.1"/>
    <property type="molecule type" value="Genomic_DNA"/>
</dbReference>
<evidence type="ECO:0000256" key="10">
    <source>
        <dbReference type="ARBA" id="ARBA00049252"/>
    </source>
</evidence>
<feature type="binding site" evidence="14">
    <location>
        <position position="94"/>
    </location>
    <ligand>
        <name>Zn(2+)</name>
        <dbReference type="ChEBI" id="CHEBI:29105"/>
        <note>catalytic</note>
    </ligand>
</feature>
<evidence type="ECO:0000256" key="2">
    <source>
        <dbReference type="ARBA" id="ARBA00003949"/>
    </source>
</evidence>
<keyword evidence="7 15" id="KW-0378">Hydrolase</keyword>
<evidence type="ECO:0000313" key="19">
    <source>
        <dbReference type="Proteomes" id="UP000184529"/>
    </source>
</evidence>
<evidence type="ECO:0000256" key="8">
    <source>
        <dbReference type="ARBA" id="ARBA00022833"/>
    </source>
</evidence>
<evidence type="ECO:0000256" key="5">
    <source>
        <dbReference type="ARBA" id="ARBA00018266"/>
    </source>
</evidence>
<keyword evidence="19" id="KW-1185">Reference proteome</keyword>
<evidence type="ECO:0000256" key="9">
    <source>
        <dbReference type="ARBA" id="ARBA00032005"/>
    </source>
</evidence>
<dbReference type="Pfam" id="PF00383">
    <property type="entry name" value="dCMP_cyt_deam_1"/>
    <property type="match status" value="1"/>
</dbReference>
<dbReference type="PANTHER" id="PTHR11644:SF2">
    <property type="entry name" value="CYTIDINE DEAMINASE"/>
    <property type="match status" value="1"/>
</dbReference>
<evidence type="ECO:0000256" key="15">
    <source>
        <dbReference type="RuleBase" id="RU364006"/>
    </source>
</evidence>
<dbReference type="PANTHER" id="PTHR11644">
    <property type="entry name" value="CYTIDINE DEAMINASE"/>
    <property type="match status" value="1"/>
</dbReference>
<evidence type="ECO:0000256" key="6">
    <source>
        <dbReference type="ARBA" id="ARBA00022723"/>
    </source>
</evidence>
<evidence type="ECO:0000256" key="16">
    <source>
        <dbReference type="SAM" id="MobiDB-lite"/>
    </source>
</evidence>
<dbReference type="CDD" id="cd01283">
    <property type="entry name" value="cytidine_deaminase"/>
    <property type="match status" value="1"/>
</dbReference>
<dbReference type="OrthoDB" id="9795347at2"/>
<gene>
    <name evidence="18" type="ORF">SAMN02745219_00050</name>
</gene>
<evidence type="ECO:0000256" key="13">
    <source>
        <dbReference type="PIRSR" id="PIRSR606262-2"/>
    </source>
</evidence>
<evidence type="ECO:0000256" key="11">
    <source>
        <dbReference type="ARBA" id="ARBA00049558"/>
    </source>
</evidence>
<evidence type="ECO:0000256" key="12">
    <source>
        <dbReference type="PIRSR" id="PIRSR606262-1"/>
    </source>
</evidence>
<proteinExistence type="inferred from homology"/>
<dbReference type="NCBIfam" id="NF004064">
    <property type="entry name" value="PRK05578.1"/>
    <property type="match status" value="1"/>
</dbReference>
<feature type="binding site" evidence="13">
    <location>
        <begin position="50"/>
        <end position="56"/>
    </location>
    <ligand>
        <name>substrate</name>
    </ligand>
</feature>
<evidence type="ECO:0000256" key="4">
    <source>
        <dbReference type="ARBA" id="ARBA00012783"/>
    </source>
</evidence>
<sequence>MIDLPVMQFPVEKLINTARASRERAYAPYSGFRVGAAILTSEGRVYTGCNIENASYGLTVCAERVALFKAVSNGERQFAALAVISDSEDYCTPCGACRQVLAEFGSEVKVYMCNHHGEYIVKTLAELLPLSFKLKGGEDGKIEDSPRPNPVRVVEPVDR</sequence>
<dbReference type="InterPro" id="IPR002125">
    <property type="entry name" value="CMP_dCMP_dom"/>
</dbReference>
<evidence type="ECO:0000256" key="7">
    <source>
        <dbReference type="ARBA" id="ARBA00022801"/>
    </source>
</evidence>
<dbReference type="STRING" id="1121432.SAMN02745219_00050"/>
<comment type="similarity">
    <text evidence="3 15">Belongs to the cytidine and deoxycytidylate deaminase family.</text>
</comment>
<dbReference type="GO" id="GO:0042802">
    <property type="term" value="F:identical protein binding"/>
    <property type="evidence" value="ECO:0007669"/>
    <property type="project" value="UniProtKB-ARBA"/>
</dbReference>
<name>A0A1M6A967_9FIRM</name>
<dbReference type="RefSeq" id="WP_072866768.1">
    <property type="nucleotide sequence ID" value="NZ_FQZM01000003.1"/>
</dbReference>
<dbReference type="InterPro" id="IPR050202">
    <property type="entry name" value="Cyt/Deoxycyt_deaminase"/>
</dbReference>
<dbReference type="PROSITE" id="PS00903">
    <property type="entry name" value="CYT_DCMP_DEAMINASES_1"/>
    <property type="match status" value="1"/>
</dbReference>
<keyword evidence="6 14" id="KW-0479">Metal-binding</keyword>
<dbReference type="AlphaFoldDB" id="A0A1M6A967"/>
<accession>A0A1M6A967</accession>